<dbReference type="Proteomes" id="UP001530377">
    <property type="component" value="Unassembled WGS sequence"/>
</dbReference>
<gene>
    <name evidence="2" type="ORF">ACHAXA_005349</name>
</gene>
<protein>
    <recommendedName>
        <fullName evidence="4">Glutaredoxin-like protein</fullName>
    </recommendedName>
</protein>
<evidence type="ECO:0000313" key="3">
    <source>
        <dbReference type="Proteomes" id="UP001530377"/>
    </source>
</evidence>
<dbReference type="PANTHER" id="PTHR33558">
    <property type="entry name" value="GLUTAREDOXIN-LIKE PROTEIN C5ORF63 HOMOLOG"/>
    <property type="match status" value="1"/>
</dbReference>
<dbReference type="PROSITE" id="PS51354">
    <property type="entry name" value="GLUTAREDOXIN_2"/>
    <property type="match status" value="1"/>
</dbReference>
<evidence type="ECO:0000256" key="1">
    <source>
        <dbReference type="SAM" id="MobiDB-lite"/>
    </source>
</evidence>
<dbReference type="Gene3D" id="3.40.30.10">
    <property type="entry name" value="Glutaredoxin"/>
    <property type="match status" value="1"/>
</dbReference>
<evidence type="ECO:0008006" key="4">
    <source>
        <dbReference type="Google" id="ProtNLM"/>
    </source>
</evidence>
<keyword evidence="3" id="KW-1185">Reference proteome</keyword>
<feature type="compositionally biased region" description="Basic residues" evidence="1">
    <location>
        <begin position="80"/>
        <end position="90"/>
    </location>
</feature>
<sequence length="235" mass="26137">VYRRVEGCSATKRGAVSVDQRRHPASHMRSPRLFLAAAIAAPSPPSRNIGCGFRLAVSFFPAVGMMRPRPASTNSQRRSAQCRRRSGRRTHTTMPRLFVSSLSTVHSPSIDGDGDGGGGSTRRSVTGPIYELDGAPRVTLYTKLDCTLCDKVKDVLQSLRDVQPHSLYAVDITDDDKRDWFSKYKYDIPVLHINGMYWTKHRLSVEDAVAGIELARMGHFTARRGEPDASRLEHN</sequence>
<dbReference type="EMBL" id="JALLPB020000516">
    <property type="protein sequence ID" value="KAL3808378.1"/>
    <property type="molecule type" value="Genomic_DNA"/>
</dbReference>
<dbReference type="InterPro" id="IPR052565">
    <property type="entry name" value="Glutaredoxin-like_YDR286C"/>
</dbReference>
<dbReference type="InterPro" id="IPR008554">
    <property type="entry name" value="Glutaredoxin-like"/>
</dbReference>
<dbReference type="SUPFAM" id="SSF52833">
    <property type="entry name" value="Thioredoxin-like"/>
    <property type="match status" value="1"/>
</dbReference>
<feature type="non-terminal residue" evidence="2">
    <location>
        <position position="1"/>
    </location>
</feature>
<dbReference type="PANTHER" id="PTHR33558:SF1">
    <property type="entry name" value="GLUTAREDOXIN-LIKE PROTEIN C5ORF63 HOMOLOG"/>
    <property type="match status" value="1"/>
</dbReference>
<name>A0ABD3R6H8_9STRA</name>
<dbReference type="InterPro" id="IPR036249">
    <property type="entry name" value="Thioredoxin-like_sf"/>
</dbReference>
<organism evidence="2 3">
    <name type="scientific">Cyclostephanos tholiformis</name>
    <dbReference type="NCBI Taxonomy" id="382380"/>
    <lineage>
        <taxon>Eukaryota</taxon>
        <taxon>Sar</taxon>
        <taxon>Stramenopiles</taxon>
        <taxon>Ochrophyta</taxon>
        <taxon>Bacillariophyta</taxon>
        <taxon>Coscinodiscophyceae</taxon>
        <taxon>Thalassiosirophycidae</taxon>
        <taxon>Stephanodiscales</taxon>
        <taxon>Stephanodiscaceae</taxon>
        <taxon>Cyclostephanos</taxon>
    </lineage>
</organism>
<dbReference type="AlphaFoldDB" id="A0ABD3R6H8"/>
<evidence type="ECO:0000313" key="2">
    <source>
        <dbReference type="EMBL" id="KAL3808378.1"/>
    </source>
</evidence>
<dbReference type="Pfam" id="PF05768">
    <property type="entry name" value="Glrx-like"/>
    <property type="match status" value="1"/>
</dbReference>
<proteinExistence type="predicted"/>
<comment type="caution">
    <text evidence="2">The sequence shown here is derived from an EMBL/GenBank/DDBJ whole genome shotgun (WGS) entry which is preliminary data.</text>
</comment>
<feature type="region of interest" description="Disordered" evidence="1">
    <location>
        <begin position="68"/>
        <end position="90"/>
    </location>
</feature>
<accession>A0ABD3R6H8</accession>
<reference evidence="2 3" key="1">
    <citation type="submission" date="2024-10" db="EMBL/GenBank/DDBJ databases">
        <title>Updated reference genomes for cyclostephanoid diatoms.</title>
        <authorList>
            <person name="Roberts W.R."/>
            <person name="Alverson A.J."/>
        </authorList>
    </citation>
    <scope>NUCLEOTIDE SEQUENCE [LARGE SCALE GENOMIC DNA]</scope>
    <source>
        <strain evidence="2 3">AJA228-03</strain>
    </source>
</reference>